<name>A0A8H4VHH9_9AGAR</name>
<gene>
    <name evidence="2" type="ORF">D9613_010252</name>
</gene>
<reference evidence="2 3" key="1">
    <citation type="submission" date="2019-12" db="EMBL/GenBank/DDBJ databases">
        <authorList>
            <person name="Floudas D."/>
            <person name="Bentzer J."/>
            <person name="Ahren D."/>
            <person name="Johansson T."/>
            <person name="Persson P."/>
            <person name="Tunlid A."/>
        </authorList>
    </citation>
    <scope>NUCLEOTIDE SEQUENCE [LARGE SCALE GENOMIC DNA]</scope>
    <source>
        <strain evidence="2 3">CBS 102.39</strain>
    </source>
</reference>
<keyword evidence="1" id="KW-0732">Signal</keyword>
<dbReference type="Proteomes" id="UP000521872">
    <property type="component" value="Unassembled WGS sequence"/>
</dbReference>
<proteinExistence type="predicted"/>
<organism evidence="2 3">
    <name type="scientific">Agrocybe pediades</name>
    <dbReference type="NCBI Taxonomy" id="84607"/>
    <lineage>
        <taxon>Eukaryota</taxon>
        <taxon>Fungi</taxon>
        <taxon>Dikarya</taxon>
        <taxon>Basidiomycota</taxon>
        <taxon>Agaricomycotina</taxon>
        <taxon>Agaricomycetes</taxon>
        <taxon>Agaricomycetidae</taxon>
        <taxon>Agaricales</taxon>
        <taxon>Agaricineae</taxon>
        <taxon>Strophariaceae</taxon>
        <taxon>Agrocybe</taxon>
    </lineage>
</organism>
<accession>A0A8H4VHH9</accession>
<feature type="signal peptide" evidence="1">
    <location>
        <begin position="1"/>
        <end position="18"/>
    </location>
</feature>
<dbReference type="AlphaFoldDB" id="A0A8H4VHH9"/>
<comment type="caution">
    <text evidence="2">The sequence shown here is derived from an EMBL/GenBank/DDBJ whole genome shotgun (WGS) entry which is preliminary data.</text>
</comment>
<sequence length="75" mass="8243">MQFKSILLLASSIGLVCASPLVDSKPRPTLTTETNVYTGTRVYDSIDTNDWSWETVTETFLWTQTVTATVTPTAA</sequence>
<protein>
    <submittedName>
        <fullName evidence="2">Uncharacterized protein</fullName>
    </submittedName>
</protein>
<evidence type="ECO:0000313" key="2">
    <source>
        <dbReference type="EMBL" id="KAF4610166.1"/>
    </source>
</evidence>
<dbReference type="EMBL" id="JAACJL010000059">
    <property type="protein sequence ID" value="KAF4610166.1"/>
    <property type="molecule type" value="Genomic_DNA"/>
</dbReference>
<evidence type="ECO:0000256" key="1">
    <source>
        <dbReference type="SAM" id="SignalP"/>
    </source>
</evidence>
<feature type="chain" id="PRO_5034149451" evidence="1">
    <location>
        <begin position="19"/>
        <end position="75"/>
    </location>
</feature>
<evidence type="ECO:0000313" key="3">
    <source>
        <dbReference type="Proteomes" id="UP000521872"/>
    </source>
</evidence>
<keyword evidence="3" id="KW-1185">Reference proteome</keyword>